<keyword evidence="1" id="KW-0472">Membrane</keyword>
<keyword evidence="1" id="KW-1133">Transmembrane helix</keyword>
<sequence length="100" mass="10712">MITVIASFCLLVGGFFSLVAALGLYRFPDFYSRIHAATKASTFGLGFSALAVALALGTFSAWLKMLAAVLFIFVTLPIAAHLLSRSVLTREKPRDGLDEG</sequence>
<dbReference type="GO" id="GO:0015385">
    <property type="term" value="F:sodium:proton antiporter activity"/>
    <property type="evidence" value="ECO:0007669"/>
    <property type="project" value="TreeGrafter"/>
</dbReference>
<evidence type="ECO:0000256" key="1">
    <source>
        <dbReference type="SAM" id="Phobius"/>
    </source>
</evidence>
<accession>A0A842HFG7</accession>
<organism evidence="2 3">
    <name type="scientific">Ruficoccus amylovorans</name>
    <dbReference type="NCBI Taxonomy" id="1804625"/>
    <lineage>
        <taxon>Bacteria</taxon>
        <taxon>Pseudomonadati</taxon>
        <taxon>Verrucomicrobiota</taxon>
        <taxon>Opitutia</taxon>
        <taxon>Puniceicoccales</taxon>
        <taxon>Cerasicoccaceae</taxon>
        <taxon>Ruficoccus</taxon>
    </lineage>
</organism>
<dbReference type="Proteomes" id="UP000546464">
    <property type="component" value="Unassembled WGS sequence"/>
</dbReference>
<feature type="transmembrane region" description="Helical" evidence="1">
    <location>
        <begin position="65"/>
        <end position="84"/>
    </location>
</feature>
<reference evidence="2 3" key="1">
    <citation type="submission" date="2020-07" db="EMBL/GenBank/DDBJ databases">
        <authorList>
            <person name="Feng X."/>
        </authorList>
    </citation>
    <scope>NUCLEOTIDE SEQUENCE [LARGE SCALE GENOMIC DNA]</scope>
    <source>
        <strain evidence="2 3">JCM31066</strain>
    </source>
</reference>
<feature type="transmembrane region" description="Helical" evidence="1">
    <location>
        <begin position="6"/>
        <end position="28"/>
    </location>
</feature>
<dbReference type="NCBIfam" id="TIGR01300">
    <property type="entry name" value="CPA3_mnhG_phaG"/>
    <property type="match status" value="1"/>
</dbReference>
<dbReference type="PANTHER" id="PTHR34703">
    <property type="entry name" value="ANTIPORTER SUBUNIT MNHG2-RELATED"/>
    <property type="match status" value="1"/>
</dbReference>
<keyword evidence="1" id="KW-0812">Transmembrane</keyword>
<dbReference type="AlphaFoldDB" id="A0A842HFG7"/>
<feature type="transmembrane region" description="Helical" evidence="1">
    <location>
        <begin position="40"/>
        <end position="59"/>
    </location>
</feature>
<comment type="caution">
    <text evidence="2">The sequence shown here is derived from an EMBL/GenBank/DDBJ whole genome shotgun (WGS) entry which is preliminary data.</text>
</comment>
<dbReference type="InterPro" id="IPR005133">
    <property type="entry name" value="PhaG_MnhG_YufB"/>
</dbReference>
<dbReference type="EMBL" id="JACHVB010000035">
    <property type="protein sequence ID" value="MBC2595263.1"/>
    <property type="molecule type" value="Genomic_DNA"/>
</dbReference>
<proteinExistence type="predicted"/>
<dbReference type="PANTHER" id="PTHR34703:SF1">
    <property type="entry name" value="ANTIPORTER SUBUNIT MNHG2-RELATED"/>
    <property type="match status" value="1"/>
</dbReference>
<evidence type="ECO:0000313" key="3">
    <source>
        <dbReference type="Proteomes" id="UP000546464"/>
    </source>
</evidence>
<keyword evidence="3" id="KW-1185">Reference proteome</keyword>
<dbReference type="Pfam" id="PF03334">
    <property type="entry name" value="PhaG_MnhG_YufB"/>
    <property type="match status" value="1"/>
</dbReference>
<protein>
    <submittedName>
        <fullName evidence="2">Monovalent cation/H(+) antiporter subunit G</fullName>
    </submittedName>
</protein>
<dbReference type="RefSeq" id="WP_185676218.1">
    <property type="nucleotide sequence ID" value="NZ_JACHVB010000035.1"/>
</dbReference>
<gene>
    <name evidence="2" type="ORF">H5P28_13425</name>
</gene>
<name>A0A842HFG7_9BACT</name>
<evidence type="ECO:0000313" key="2">
    <source>
        <dbReference type="EMBL" id="MBC2595263.1"/>
    </source>
</evidence>